<proteinExistence type="predicted"/>
<reference evidence="1 2" key="1">
    <citation type="submission" date="2018-09" db="EMBL/GenBank/DDBJ databases">
        <title>Mesorhizobium carmichaelinearum sp. nov. isolated from Carmichaelinea spp. root nodules in New Zealand.</title>
        <authorList>
            <person name="De Meyer S.E."/>
        </authorList>
    </citation>
    <scope>NUCLEOTIDE SEQUENCE [LARGE SCALE GENOMIC DNA]</scope>
    <source>
        <strain evidence="1 2">ICMP19557</strain>
    </source>
</reference>
<organism evidence="1 2">
    <name type="scientific">Mesorhizobium waimense</name>
    <dbReference type="NCBI Taxonomy" id="1300307"/>
    <lineage>
        <taxon>Bacteria</taxon>
        <taxon>Pseudomonadati</taxon>
        <taxon>Pseudomonadota</taxon>
        <taxon>Alphaproteobacteria</taxon>
        <taxon>Hyphomicrobiales</taxon>
        <taxon>Phyllobacteriaceae</taxon>
        <taxon>Mesorhizobium</taxon>
    </lineage>
</organism>
<dbReference type="Proteomes" id="UP000272706">
    <property type="component" value="Unassembled WGS sequence"/>
</dbReference>
<gene>
    <name evidence="1" type="ORF">D3227_12140</name>
</gene>
<sequence>MTDISTTTPITVRRLNLPRPSFPRLEIGASLAAMFGLVGDALNMTYVAPYAGLRRQPQVVPDDDLEGRDPTW</sequence>
<evidence type="ECO:0000313" key="1">
    <source>
        <dbReference type="EMBL" id="RJT39576.1"/>
    </source>
</evidence>
<name>A0A3A5KT93_9HYPH</name>
<dbReference type="AlphaFoldDB" id="A0A3A5KT93"/>
<dbReference type="RefSeq" id="WP_120014363.1">
    <property type="nucleotide sequence ID" value="NZ_QZWZ01000008.1"/>
</dbReference>
<dbReference type="OrthoDB" id="8085986at2"/>
<dbReference type="EMBL" id="QZWZ01000008">
    <property type="protein sequence ID" value="RJT39576.1"/>
    <property type="molecule type" value="Genomic_DNA"/>
</dbReference>
<keyword evidence="2" id="KW-1185">Reference proteome</keyword>
<accession>A0A3A5KT93</accession>
<protein>
    <submittedName>
        <fullName evidence="1">Uncharacterized protein</fullName>
    </submittedName>
</protein>
<evidence type="ECO:0000313" key="2">
    <source>
        <dbReference type="Proteomes" id="UP000272706"/>
    </source>
</evidence>
<comment type="caution">
    <text evidence="1">The sequence shown here is derived from an EMBL/GenBank/DDBJ whole genome shotgun (WGS) entry which is preliminary data.</text>
</comment>